<keyword evidence="3" id="KW-0723">Serine/threonine-protein kinase</keyword>
<evidence type="ECO:0000259" key="6">
    <source>
        <dbReference type="PROSITE" id="PS50011"/>
    </source>
</evidence>
<dbReference type="Proteomes" id="UP001412067">
    <property type="component" value="Unassembled WGS sequence"/>
</dbReference>
<reference evidence="7 8" key="1">
    <citation type="journal article" date="2022" name="Nat. Plants">
        <title>Genomes of leafy and leafless Platanthera orchids illuminate the evolution of mycoheterotrophy.</title>
        <authorList>
            <person name="Li M.H."/>
            <person name="Liu K.W."/>
            <person name="Li Z."/>
            <person name="Lu H.C."/>
            <person name="Ye Q.L."/>
            <person name="Zhang D."/>
            <person name="Wang J.Y."/>
            <person name="Li Y.F."/>
            <person name="Zhong Z.M."/>
            <person name="Liu X."/>
            <person name="Yu X."/>
            <person name="Liu D.K."/>
            <person name="Tu X.D."/>
            <person name="Liu B."/>
            <person name="Hao Y."/>
            <person name="Liao X.Y."/>
            <person name="Jiang Y.T."/>
            <person name="Sun W.H."/>
            <person name="Chen J."/>
            <person name="Chen Y.Q."/>
            <person name="Ai Y."/>
            <person name="Zhai J.W."/>
            <person name="Wu S.S."/>
            <person name="Zhou Z."/>
            <person name="Hsiao Y.Y."/>
            <person name="Wu W.L."/>
            <person name="Chen Y.Y."/>
            <person name="Lin Y.F."/>
            <person name="Hsu J.L."/>
            <person name="Li C.Y."/>
            <person name="Wang Z.W."/>
            <person name="Zhao X."/>
            <person name="Zhong W.Y."/>
            <person name="Ma X.K."/>
            <person name="Ma L."/>
            <person name="Huang J."/>
            <person name="Chen G.Z."/>
            <person name="Huang M.Z."/>
            <person name="Huang L."/>
            <person name="Peng D.H."/>
            <person name="Luo Y.B."/>
            <person name="Zou S.Q."/>
            <person name="Chen S.P."/>
            <person name="Lan S."/>
            <person name="Tsai W.C."/>
            <person name="Van de Peer Y."/>
            <person name="Liu Z.J."/>
        </authorList>
    </citation>
    <scope>NUCLEOTIDE SEQUENCE [LARGE SCALE GENOMIC DNA]</scope>
    <source>
        <strain evidence="7">Lor288</strain>
    </source>
</reference>
<evidence type="ECO:0000313" key="7">
    <source>
        <dbReference type="EMBL" id="KAK8961890.1"/>
    </source>
</evidence>
<dbReference type="Gene3D" id="1.10.510.10">
    <property type="entry name" value="Transferase(Phosphotransferase) domain 1"/>
    <property type="match status" value="1"/>
</dbReference>
<evidence type="ECO:0000256" key="5">
    <source>
        <dbReference type="SAM" id="MobiDB-lite"/>
    </source>
</evidence>
<feature type="compositionally biased region" description="Polar residues" evidence="5">
    <location>
        <begin position="768"/>
        <end position="793"/>
    </location>
</feature>
<feature type="region of interest" description="Disordered" evidence="5">
    <location>
        <begin position="732"/>
        <end position="805"/>
    </location>
</feature>
<dbReference type="Pfam" id="PF07714">
    <property type="entry name" value="PK_Tyr_Ser-Thr"/>
    <property type="match status" value="1"/>
</dbReference>
<dbReference type="GO" id="GO:0016301">
    <property type="term" value="F:kinase activity"/>
    <property type="evidence" value="ECO:0007669"/>
    <property type="project" value="UniProtKB-KW"/>
</dbReference>
<evidence type="ECO:0000256" key="3">
    <source>
        <dbReference type="ARBA" id="ARBA00022527"/>
    </source>
</evidence>
<evidence type="ECO:0000313" key="8">
    <source>
        <dbReference type="Proteomes" id="UP001412067"/>
    </source>
</evidence>
<feature type="compositionally biased region" description="Acidic residues" evidence="5">
    <location>
        <begin position="796"/>
        <end position="805"/>
    </location>
</feature>
<dbReference type="InterPro" id="IPR001245">
    <property type="entry name" value="Ser-Thr/Tyr_kinase_cat_dom"/>
</dbReference>
<accession>A0ABR2MD40</accession>
<dbReference type="InterPro" id="IPR008271">
    <property type="entry name" value="Ser/Thr_kinase_AS"/>
</dbReference>
<keyword evidence="8" id="KW-1185">Reference proteome</keyword>
<dbReference type="PROSITE" id="PS50011">
    <property type="entry name" value="PROTEIN_KINASE_DOM"/>
    <property type="match status" value="1"/>
</dbReference>
<keyword evidence="4" id="KW-0472">Membrane</keyword>
<feature type="domain" description="Protein kinase" evidence="6">
    <location>
        <begin position="462"/>
        <end position="729"/>
    </location>
</feature>
<gene>
    <name evidence="7" type="primary">PBS1</name>
    <name evidence="7" type="ORF">KSP40_PGU022788</name>
</gene>
<dbReference type="InterPro" id="IPR000719">
    <property type="entry name" value="Prot_kinase_dom"/>
</dbReference>
<name>A0ABR2MD40_9ASPA</name>
<dbReference type="PROSITE" id="PS00108">
    <property type="entry name" value="PROTEIN_KINASE_ST"/>
    <property type="match status" value="1"/>
</dbReference>
<keyword evidence="7" id="KW-0808">Transferase</keyword>
<feature type="compositionally biased region" description="Basic and acidic residues" evidence="5">
    <location>
        <begin position="732"/>
        <end position="745"/>
    </location>
</feature>
<protein>
    <submittedName>
        <fullName evidence="7">Serine/threonine-protein kinase PBS1</fullName>
    </submittedName>
</protein>
<comment type="caution">
    <text evidence="7">The sequence shown here is derived from an EMBL/GenBank/DDBJ whole genome shotgun (WGS) entry which is preliminary data.</text>
</comment>
<feature type="region of interest" description="Disordered" evidence="5">
    <location>
        <begin position="150"/>
        <end position="173"/>
    </location>
</feature>
<organism evidence="7 8">
    <name type="scientific">Platanthera guangdongensis</name>
    <dbReference type="NCBI Taxonomy" id="2320717"/>
    <lineage>
        <taxon>Eukaryota</taxon>
        <taxon>Viridiplantae</taxon>
        <taxon>Streptophyta</taxon>
        <taxon>Embryophyta</taxon>
        <taxon>Tracheophyta</taxon>
        <taxon>Spermatophyta</taxon>
        <taxon>Magnoliopsida</taxon>
        <taxon>Liliopsida</taxon>
        <taxon>Asparagales</taxon>
        <taxon>Orchidaceae</taxon>
        <taxon>Orchidoideae</taxon>
        <taxon>Orchideae</taxon>
        <taxon>Orchidinae</taxon>
        <taxon>Platanthera</taxon>
    </lineage>
</organism>
<dbReference type="EMBL" id="JBBWWR010000009">
    <property type="protein sequence ID" value="KAK8961890.1"/>
    <property type="molecule type" value="Genomic_DNA"/>
</dbReference>
<keyword evidence="2" id="KW-1003">Cell membrane</keyword>
<dbReference type="Gene3D" id="3.30.200.20">
    <property type="entry name" value="Phosphorylase Kinase, domain 1"/>
    <property type="match status" value="1"/>
</dbReference>
<dbReference type="SUPFAM" id="SSF56112">
    <property type="entry name" value="Protein kinase-like (PK-like)"/>
    <property type="match status" value="1"/>
</dbReference>
<dbReference type="PANTHER" id="PTHR47985:SF39">
    <property type="entry name" value="SERINE_THREONINE-PROTEIN KINASE PBL23-RELATED"/>
    <property type="match status" value="1"/>
</dbReference>
<proteinExistence type="predicted"/>
<dbReference type="SMART" id="SM00220">
    <property type="entry name" value="S_TKc"/>
    <property type="match status" value="1"/>
</dbReference>
<comment type="subcellular location">
    <subcellularLocation>
        <location evidence="1">Cell membrane</location>
    </subcellularLocation>
</comment>
<evidence type="ECO:0000256" key="1">
    <source>
        <dbReference type="ARBA" id="ARBA00004236"/>
    </source>
</evidence>
<keyword evidence="7" id="KW-0418">Kinase</keyword>
<dbReference type="InterPro" id="IPR011009">
    <property type="entry name" value="Kinase-like_dom_sf"/>
</dbReference>
<evidence type="ECO:0000256" key="4">
    <source>
        <dbReference type="ARBA" id="ARBA00023136"/>
    </source>
</evidence>
<dbReference type="PANTHER" id="PTHR47985">
    <property type="entry name" value="OS07G0668900 PROTEIN"/>
    <property type="match status" value="1"/>
</dbReference>
<evidence type="ECO:0000256" key="2">
    <source>
        <dbReference type="ARBA" id="ARBA00022475"/>
    </source>
</evidence>
<sequence>MKGKSTMGCLCCFGGCKSLKDSNMKFRRRKITLSFCCKISPSSEEREDRNRGGCVNACLCHGDSSSAASNRDSKGYREFCCFPCTKSSKKDNEFRGERKEENCFSCFKSTKGGRTERKETNCGIGFCLCCCKYSPNSPKSRTCCRLPCKKKDKDSRGGVGNDKAGLSSLVEPSREEVKQRKRRGCRNCCLFCMKSSKKRNSSKGDIKSSKEERKEKKRNRCRVKCLCCRESSSSSNELESSSKTRGCCSSLLYKKSVKKDLESRERKNIKSTSNFTSHREDCFSKKPKRRTWCHFCGDSRSPKKENSGRNCLHLQCCRGKSLKNNPQEDARAAEEKSMEESEKIRGRKMMCCCGFCCTKSLNERKPSSKTKCTLSCFFCVHSESYHNSSALKKRRRALSCLQIDEQSQCENHLSTAVRTAAFASDIEGTRISQVEEKLSLEKGNSSVQIFTYKDIAAATKNFSEDCLLSSGGFGRVYKGEFLGKYEVVAVKQLKRDENHNNNGFLVDVVTLSLLHHPNLIKLLGYCAERGEMIAVYEYMHFGSLRDHLLDIGPNTKPLDWFTRMKIAAGAAKGLEHLHDKVSPPMIYRDMKASNILLDENYNPKLSDFGLEKPTRVMGTYGCCAPEYAFTRKLTKTTDIYSFGVLLLELITGRKAIDSTRQRNEQYLAHWAAPLFKDRRKFPKMADPLLNGNFPIKDLYQALAIANMCLQYEARSRPLMSDVVTAIEYLVKQETKSPEPPEEPKISQKLTTSDPEKLEFQSVPDNGRARTSTVSFDGETFQSLSSDAESCNTTLREEDEQTGEED</sequence>